<keyword evidence="1" id="KW-0479">Metal-binding</keyword>
<organism evidence="6 7">
    <name type="scientific">Mycena maculata</name>
    <dbReference type="NCBI Taxonomy" id="230809"/>
    <lineage>
        <taxon>Eukaryota</taxon>
        <taxon>Fungi</taxon>
        <taxon>Dikarya</taxon>
        <taxon>Basidiomycota</taxon>
        <taxon>Agaricomycotina</taxon>
        <taxon>Agaricomycetes</taxon>
        <taxon>Agaricomycetidae</taxon>
        <taxon>Agaricales</taxon>
        <taxon>Marasmiineae</taxon>
        <taxon>Mycenaceae</taxon>
        <taxon>Mycena</taxon>
    </lineage>
</organism>
<feature type="domain" description="MYND-type" evidence="5">
    <location>
        <begin position="35"/>
        <end position="73"/>
    </location>
</feature>
<evidence type="ECO:0000256" key="3">
    <source>
        <dbReference type="ARBA" id="ARBA00022833"/>
    </source>
</evidence>
<comment type="caution">
    <text evidence="6">The sequence shown here is derived from an EMBL/GenBank/DDBJ whole genome shotgun (WGS) entry which is preliminary data.</text>
</comment>
<evidence type="ECO:0000256" key="2">
    <source>
        <dbReference type="ARBA" id="ARBA00022771"/>
    </source>
</evidence>
<keyword evidence="3" id="KW-0862">Zinc</keyword>
<evidence type="ECO:0000256" key="1">
    <source>
        <dbReference type="ARBA" id="ARBA00022723"/>
    </source>
</evidence>
<keyword evidence="7" id="KW-1185">Reference proteome</keyword>
<reference evidence="6" key="1">
    <citation type="submission" date="2023-03" db="EMBL/GenBank/DDBJ databases">
        <title>Massive genome expansion in bonnet fungi (Mycena s.s.) driven by repeated elements and novel gene families across ecological guilds.</title>
        <authorList>
            <consortium name="Lawrence Berkeley National Laboratory"/>
            <person name="Harder C.B."/>
            <person name="Miyauchi S."/>
            <person name="Viragh M."/>
            <person name="Kuo A."/>
            <person name="Thoen E."/>
            <person name="Andreopoulos B."/>
            <person name="Lu D."/>
            <person name="Skrede I."/>
            <person name="Drula E."/>
            <person name="Henrissat B."/>
            <person name="Morin E."/>
            <person name="Kohler A."/>
            <person name="Barry K."/>
            <person name="LaButti K."/>
            <person name="Morin E."/>
            <person name="Salamov A."/>
            <person name="Lipzen A."/>
            <person name="Mereny Z."/>
            <person name="Hegedus B."/>
            <person name="Baldrian P."/>
            <person name="Stursova M."/>
            <person name="Weitz H."/>
            <person name="Taylor A."/>
            <person name="Grigoriev I.V."/>
            <person name="Nagy L.G."/>
            <person name="Martin F."/>
            <person name="Kauserud H."/>
        </authorList>
    </citation>
    <scope>NUCLEOTIDE SEQUENCE</scope>
    <source>
        <strain evidence="6">CBHHK188m</strain>
    </source>
</reference>
<dbReference type="EMBL" id="JARJLG010000043">
    <property type="protein sequence ID" value="KAJ7762405.1"/>
    <property type="molecule type" value="Genomic_DNA"/>
</dbReference>
<dbReference type="Gene3D" id="6.10.140.2220">
    <property type="match status" value="1"/>
</dbReference>
<dbReference type="Proteomes" id="UP001215280">
    <property type="component" value="Unassembled WGS sequence"/>
</dbReference>
<dbReference type="PROSITE" id="PS50865">
    <property type="entry name" value="ZF_MYND_2"/>
    <property type="match status" value="1"/>
</dbReference>
<dbReference type="GO" id="GO:0008270">
    <property type="term" value="F:zinc ion binding"/>
    <property type="evidence" value="ECO:0007669"/>
    <property type="project" value="UniProtKB-KW"/>
</dbReference>
<proteinExistence type="predicted"/>
<protein>
    <recommendedName>
        <fullName evidence="5">MYND-type domain-containing protein</fullName>
    </recommendedName>
</protein>
<dbReference type="AlphaFoldDB" id="A0AAD7JGZ9"/>
<dbReference type="InterPro" id="IPR002893">
    <property type="entry name" value="Znf_MYND"/>
</dbReference>
<evidence type="ECO:0000313" key="7">
    <source>
        <dbReference type="Proteomes" id="UP001215280"/>
    </source>
</evidence>
<evidence type="ECO:0000313" key="6">
    <source>
        <dbReference type="EMBL" id="KAJ7762405.1"/>
    </source>
</evidence>
<gene>
    <name evidence="6" type="ORF">DFH07DRAFT_814279</name>
</gene>
<name>A0AAD7JGZ9_9AGAR</name>
<dbReference type="SUPFAM" id="SSF144232">
    <property type="entry name" value="HIT/MYND zinc finger-like"/>
    <property type="match status" value="1"/>
</dbReference>
<sequence>MCGKMCGRTQAIPSFLNSELPPQAARSHYTMNHDCNNCGNPASKRCSGCTLSTAWYCSGSCQRHDWVEHIFQCNPRRNITTTDHLALAVRTNLFPEDLQTCKDFGFAKAFSVENRSKLLGVYIGLIERIGVSPKTIRQWQQHGSLVENIKATFSTIPERSRGGYYPWFLDNQWILDSSVPGPTEDPVDAMMMRSWRYYRGGANRDTIEEIKAEMSNWPEEKQASHLLCNLILSQLHPSPDLITWITFGFCACRDEAEEKILARWYTTLIGQCTFEELYHAYDSSSLIALFDSKGVRAGTETIVHLEEVLKGSPREFKSVWYLKQFVMAQGEEYSKPIPSVIVDYGFMNCYKSEEETTLLKDLYSQIFSLPRADPVQLHEACIQGKLYDLVSRLLKLKKKDQKVLKRLLKNPYPLPDL</sequence>
<keyword evidence="2 4" id="KW-0863">Zinc-finger</keyword>
<dbReference type="Pfam" id="PF01753">
    <property type="entry name" value="zf-MYND"/>
    <property type="match status" value="1"/>
</dbReference>
<accession>A0AAD7JGZ9</accession>
<evidence type="ECO:0000256" key="4">
    <source>
        <dbReference type="PROSITE-ProRule" id="PRU00134"/>
    </source>
</evidence>
<evidence type="ECO:0000259" key="5">
    <source>
        <dbReference type="PROSITE" id="PS50865"/>
    </source>
</evidence>